<feature type="domain" description="SCP2" evidence="1">
    <location>
        <begin position="229"/>
        <end position="311"/>
    </location>
</feature>
<evidence type="ECO:0000313" key="2">
    <source>
        <dbReference type="EMBL" id="GGF33033.1"/>
    </source>
</evidence>
<evidence type="ECO:0000313" key="3">
    <source>
        <dbReference type="Proteomes" id="UP000649179"/>
    </source>
</evidence>
<reference evidence="2" key="2">
    <citation type="submission" date="2020-09" db="EMBL/GenBank/DDBJ databases">
        <authorList>
            <person name="Sun Q."/>
            <person name="Zhou Y."/>
        </authorList>
    </citation>
    <scope>NUCLEOTIDE SEQUENCE</scope>
    <source>
        <strain evidence="2">CGMCC 1.16067</strain>
    </source>
</reference>
<dbReference type="Pfam" id="PF02036">
    <property type="entry name" value="SCP2"/>
    <property type="match status" value="2"/>
</dbReference>
<reference evidence="2" key="1">
    <citation type="journal article" date="2014" name="Int. J. Syst. Evol. Microbiol.">
        <title>Complete genome sequence of Corynebacterium casei LMG S-19264T (=DSM 44701T), isolated from a smear-ripened cheese.</title>
        <authorList>
            <consortium name="US DOE Joint Genome Institute (JGI-PGF)"/>
            <person name="Walter F."/>
            <person name="Albersmeier A."/>
            <person name="Kalinowski J."/>
            <person name="Ruckert C."/>
        </authorList>
    </citation>
    <scope>NUCLEOTIDE SEQUENCE</scope>
    <source>
        <strain evidence="2">CGMCC 1.16067</strain>
    </source>
</reference>
<dbReference type="Proteomes" id="UP000649179">
    <property type="component" value="Unassembled WGS sequence"/>
</dbReference>
<organism evidence="2 3">
    <name type="scientific">Marmoricola endophyticus</name>
    <dbReference type="NCBI Taxonomy" id="2040280"/>
    <lineage>
        <taxon>Bacteria</taxon>
        <taxon>Bacillati</taxon>
        <taxon>Actinomycetota</taxon>
        <taxon>Actinomycetes</taxon>
        <taxon>Propionibacteriales</taxon>
        <taxon>Nocardioidaceae</taxon>
        <taxon>Marmoricola</taxon>
    </lineage>
</organism>
<dbReference type="Gene3D" id="3.30.1050.10">
    <property type="entry name" value="SCP2 sterol-binding domain"/>
    <property type="match status" value="2"/>
</dbReference>
<dbReference type="AlphaFoldDB" id="A0A917B9J1"/>
<evidence type="ECO:0000259" key="1">
    <source>
        <dbReference type="Pfam" id="PF02036"/>
    </source>
</evidence>
<keyword evidence="3" id="KW-1185">Reference proteome</keyword>
<dbReference type="GO" id="GO:0005829">
    <property type="term" value="C:cytosol"/>
    <property type="evidence" value="ECO:0007669"/>
    <property type="project" value="TreeGrafter"/>
</dbReference>
<dbReference type="InterPro" id="IPR036527">
    <property type="entry name" value="SCP2_sterol-bd_dom_sf"/>
</dbReference>
<feature type="domain" description="SCP2" evidence="1">
    <location>
        <begin position="65"/>
        <end position="161"/>
    </location>
</feature>
<protein>
    <recommendedName>
        <fullName evidence="1">SCP2 domain-containing protein</fullName>
    </recommendedName>
</protein>
<dbReference type="SUPFAM" id="SSF55718">
    <property type="entry name" value="SCP-like"/>
    <property type="match status" value="2"/>
</dbReference>
<sequence length="319" mass="34020">MSHVTDGAALSSLLAGRTADELDDFFVRTTAVEVTDLIRATTDAELRPLMADELVRTAAVHGILNRLEEFADPERLAALCGVACFDLDVDGRARETHVLQFSPTGVAPLDDGGRCQVTIRAAVLDFVRMVTGQTNAALLYLSGRLRVEGDEMLALGVGTVFRLPGSGAVAVDPTALDPGDVATAVAASTKDHMREVMAGGFREIVLGEVFRRFPEFLRPDKAARIRTSVGFSIGGRADGGTDRFLVRVDRGACDVERDPGPEAERDATLVLDGVDFLRLITGQLNPVTGVLKGTLKVRGDKAKALALNAVMERPRPTPG</sequence>
<name>A0A917B9J1_9ACTN</name>
<proteinExistence type="predicted"/>
<gene>
    <name evidence="2" type="ORF">GCM10011519_03140</name>
</gene>
<dbReference type="EMBL" id="BMKQ01000001">
    <property type="protein sequence ID" value="GGF33033.1"/>
    <property type="molecule type" value="Genomic_DNA"/>
</dbReference>
<dbReference type="PANTHER" id="PTHR10094">
    <property type="entry name" value="STEROL CARRIER PROTEIN 2 SCP-2 FAMILY PROTEIN"/>
    <property type="match status" value="1"/>
</dbReference>
<dbReference type="InterPro" id="IPR003033">
    <property type="entry name" value="SCP2_sterol-bd_dom"/>
</dbReference>
<accession>A0A917B9J1</accession>
<dbReference type="RefSeq" id="WP_188777618.1">
    <property type="nucleotide sequence ID" value="NZ_BMKQ01000001.1"/>
</dbReference>
<dbReference type="PANTHER" id="PTHR10094:SF25">
    <property type="entry name" value="SCP2 STEROL-BINDING DOMAIN-CONTAINING PROTEIN 1"/>
    <property type="match status" value="1"/>
</dbReference>
<comment type="caution">
    <text evidence="2">The sequence shown here is derived from an EMBL/GenBank/DDBJ whole genome shotgun (WGS) entry which is preliminary data.</text>
</comment>